<keyword evidence="1" id="KW-0812">Transmembrane</keyword>
<gene>
    <name evidence="2" type="ORF">DUI87_00787</name>
</gene>
<keyword evidence="1" id="KW-1133">Transmembrane helix</keyword>
<dbReference type="EMBL" id="QRBI01000092">
    <property type="protein sequence ID" value="RMC22473.1"/>
    <property type="molecule type" value="Genomic_DNA"/>
</dbReference>
<name>A0A3M0LB38_HIRRU</name>
<accession>A0A3M0LB38</accession>
<reference evidence="2 3" key="1">
    <citation type="submission" date="2018-07" db="EMBL/GenBank/DDBJ databases">
        <title>A high quality draft genome assembly of the barn swallow (H. rustica rustica).</title>
        <authorList>
            <person name="Formenti G."/>
            <person name="Chiara M."/>
            <person name="Poveda L."/>
            <person name="Francoijs K.-J."/>
            <person name="Bonisoli-Alquati A."/>
            <person name="Canova L."/>
            <person name="Gianfranceschi L."/>
            <person name="Horner D.S."/>
            <person name="Saino N."/>
        </authorList>
    </citation>
    <scope>NUCLEOTIDE SEQUENCE [LARGE SCALE GENOMIC DNA]</scope>
    <source>
        <strain evidence="2">Chelidonia</strain>
        <tissue evidence="2">Blood</tissue>
    </source>
</reference>
<feature type="transmembrane region" description="Helical" evidence="1">
    <location>
        <begin position="31"/>
        <end position="57"/>
    </location>
</feature>
<dbReference type="AlphaFoldDB" id="A0A3M0LB38"/>
<dbReference type="Proteomes" id="UP000269221">
    <property type="component" value="Unassembled WGS sequence"/>
</dbReference>
<dbReference type="OrthoDB" id="416119at2759"/>
<evidence type="ECO:0000256" key="1">
    <source>
        <dbReference type="SAM" id="Phobius"/>
    </source>
</evidence>
<evidence type="ECO:0000313" key="2">
    <source>
        <dbReference type="EMBL" id="RMC22473.1"/>
    </source>
</evidence>
<proteinExistence type="predicted"/>
<comment type="caution">
    <text evidence="2">The sequence shown here is derived from an EMBL/GenBank/DDBJ whole genome shotgun (WGS) entry which is preliminary data.</text>
</comment>
<organism evidence="2 3">
    <name type="scientific">Hirundo rustica rustica</name>
    <dbReference type="NCBI Taxonomy" id="333673"/>
    <lineage>
        <taxon>Eukaryota</taxon>
        <taxon>Metazoa</taxon>
        <taxon>Chordata</taxon>
        <taxon>Craniata</taxon>
        <taxon>Vertebrata</taxon>
        <taxon>Euteleostomi</taxon>
        <taxon>Archelosauria</taxon>
        <taxon>Archosauria</taxon>
        <taxon>Dinosauria</taxon>
        <taxon>Saurischia</taxon>
        <taxon>Theropoda</taxon>
        <taxon>Coelurosauria</taxon>
        <taxon>Aves</taxon>
        <taxon>Neognathae</taxon>
        <taxon>Neoaves</taxon>
        <taxon>Telluraves</taxon>
        <taxon>Australaves</taxon>
        <taxon>Passeriformes</taxon>
        <taxon>Sylvioidea</taxon>
        <taxon>Hirundinidae</taxon>
        <taxon>Hirundo</taxon>
    </lineage>
</organism>
<keyword evidence="3" id="KW-1185">Reference proteome</keyword>
<keyword evidence="1" id="KW-0472">Membrane</keyword>
<evidence type="ECO:0000313" key="3">
    <source>
        <dbReference type="Proteomes" id="UP000269221"/>
    </source>
</evidence>
<protein>
    <submittedName>
        <fullName evidence="2">Uncharacterized protein</fullName>
    </submittedName>
</protein>
<sequence>MSEDWKKTTAFQKLEETAFKNGKKKDLRHCWSVILTSVLVKVLECPILEAIFIYTMVSSQHRFSKDKSCLTNLISSYDETTFRIDAGEQRISPTLTSARLLILSVTASSKANSGDVDWMSGQELAE</sequence>